<name>Q1Q6G7_KUEST</name>
<reference evidence="12" key="1">
    <citation type="journal article" date="2006" name="Nature">
        <title>Deciphering the evolution and metabolism of an anammox bacterium from a community genome.</title>
        <authorList>
            <person name="Strous M."/>
            <person name="Pelletier E."/>
            <person name="Mangenot S."/>
            <person name="Rattei T."/>
            <person name="Lehner A."/>
            <person name="Taylor M.W."/>
            <person name="Horn M."/>
            <person name="Daims H."/>
            <person name="Bartol-Mavel D."/>
            <person name="Wincker P."/>
            <person name="Barbe V."/>
            <person name="Fonknechten N."/>
            <person name="Vallenet D."/>
            <person name="Segurens B."/>
            <person name="Schenowitz-Truong C."/>
            <person name="Medigue C."/>
            <person name="Collingro A."/>
            <person name="Snel B."/>
            <person name="Dutilh B.E."/>
            <person name="OpDenCamp H.J.M."/>
            <person name="vanDerDrift C."/>
            <person name="Cirpus I."/>
            <person name="vanDePas-Schoonen K.T."/>
            <person name="Harhangi H.R."/>
            <person name="vanNiftrik L."/>
            <person name="Schmid M."/>
            <person name="Keltjens J."/>
            <person name="vanDeVossenberg J."/>
            <person name="Kartal B."/>
            <person name="Meier H."/>
            <person name="Frishman D."/>
            <person name="Huynen M.A."/>
            <person name="Mewes H."/>
            <person name="Weissenbach J."/>
            <person name="Jetten M.S.M."/>
            <person name="Wagner M."/>
            <person name="LePaslier D."/>
        </authorList>
    </citation>
    <scope>NUCLEOTIDE SEQUENCE</scope>
</reference>
<evidence type="ECO:0000256" key="1">
    <source>
        <dbReference type="ARBA" id="ARBA00001947"/>
    </source>
</evidence>
<dbReference type="InterPro" id="IPR037175">
    <property type="entry name" value="KFase_sf"/>
</dbReference>
<sequence length="217" mass="24488">MRGLYKGRKMTFYDVTVPISNAMITWPSDPAVSITGTSLISRGDFCNLSELKIGSHCGTHIDAPSHFLENGRTIDQLALENLIGEATVFEFKHKENIDVSDIKQLRFDNVKRVLFKTVNSSYWKFSTFKKDFVYLTKDAAQYLVDKGIRLVGVDYLSVEKFESQLAETHHTLLRNDVIILEGLDLSNVERGRYELIALPLKIKDGDGSPARVVLKST</sequence>
<gene>
    <name evidence="12" type="ORF">kuste2418</name>
</gene>
<evidence type="ECO:0000256" key="11">
    <source>
        <dbReference type="ARBA" id="ARBA00060547"/>
    </source>
</evidence>
<evidence type="ECO:0000256" key="10">
    <source>
        <dbReference type="ARBA" id="ARBA00048496"/>
    </source>
</evidence>
<reference evidence="12" key="2">
    <citation type="submission" date="2006-01" db="EMBL/GenBank/DDBJ databases">
        <authorList>
            <person name="Genoscope"/>
        </authorList>
    </citation>
    <scope>NUCLEOTIDE SEQUENCE</scope>
</reference>
<protein>
    <recommendedName>
        <fullName evidence="5">Kynurenine formamidase</fullName>
        <ecNumber evidence="4">3.5.1.9</ecNumber>
    </recommendedName>
</protein>
<evidence type="ECO:0000256" key="2">
    <source>
        <dbReference type="ARBA" id="ARBA00002204"/>
    </source>
</evidence>
<evidence type="ECO:0000256" key="3">
    <source>
        <dbReference type="ARBA" id="ARBA00011738"/>
    </source>
</evidence>
<evidence type="ECO:0000256" key="7">
    <source>
        <dbReference type="ARBA" id="ARBA00022801"/>
    </source>
</evidence>
<dbReference type="FunFam" id="3.50.30.50:FF:000001">
    <property type="entry name" value="Kynurenine formamidase"/>
    <property type="match status" value="1"/>
</dbReference>
<comment type="pathway">
    <text evidence="11">Amino-acid degradation; L-tryptophan degradation via kynurenine pathway; L-kynurenine from L-tryptophan: step 2/2.</text>
</comment>
<keyword evidence="8" id="KW-0862">Zinc</keyword>
<evidence type="ECO:0000256" key="5">
    <source>
        <dbReference type="ARBA" id="ARBA00014889"/>
    </source>
</evidence>
<dbReference type="GO" id="GO:0004061">
    <property type="term" value="F:arylformamidase activity"/>
    <property type="evidence" value="ECO:0007669"/>
    <property type="project" value="UniProtKB-EC"/>
</dbReference>
<dbReference type="PANTHER" id="PTHR31118:SF32">
    <property type="entry name" value="KYNURENINE FORMAMIDASE"/>
    <property type="match status" value="1"/>
</dbReference>
<keyword evidence="6" id="KW-0479">Metal-binding</keyword>
<dbReference type="EC" id="3.5.1.9" evidence="4"/>
<dbReference type="EMBL" id="CT573071">
    <property type="protein sequence ID" value="CAJ73164.1"/>
    <property type="molecule type" value="Genomic_DNA"/>
</dbReference>
<dbReference type="Pfam" id="PF04199">
    <property type="entry name" value="Cyclase"/>
    <property type="match status" value="1"/>
</dbReference>
<comment type="catalytic activity">
    <reaction evidence="10">
        <text>N-formyl-L-kynurenine + H2O = L-kynurenine + formate + H(+)</text>
        <dbReference type="Rhea" id="RHEA:13009"/>
        <dbReference type="ChEBI" id="CHEBI:15377"/>
        <dbReference type="ChEBI" id="CHEBI:15378"/>
        <dbReference type="ChEBI" id="CHEBI:15740"/>
        <dbReference type="ChEBI" id="CHEBI:57959"/>
        <dbReference type="ChEBI" id="CHEBI:58629"/>
        <dbReference type="EC" id="3.5.1.9"/>
    </reaction>
</comment>
<comment type="function">
    <text evidence="2">Catalyzes the hydrolysis of N-formyl-L-kynurenine to L-kynurenine, the second step in the kynurenine pathway of tryptophan degradation.</text>
</comment>
<proteinExistence type="predicted"/>
<organism evidence="12">
    <name type="scientific">Kuenenia stuttgartiensis</name>
    <dbReference type="NCBI Taxonomy" id="174633"/>
    <lineage>
        <taxon>Bacteria</taxon>
        <taxon>Pseudomonadati</taxon>
        <taxon>Planctomycetota</taxon>
        <taxon>Candidatus Brocadiia</taxon>
        <taxon>Candidatus Brocadiales</taxon>
        <taxon>Candidatus Brocadiaceae</taxon>
        <taxon>Candidatus Kuenenia</taxon>
    </lineage>
</organism>
<dbReference type="PANTHER" id="PTHR31118">
    <property type="entry name" value="CYCLASE-LIKE PROTEIN 2"/>
    <property type="match status" value="1"/>
</dbReference>
<evidence type="ECO:0000256" key="4">
    <source>
        <dbReference type="ARBA" id="ARBA00012930"/>
    </source>
</evidence>
<dbReference type="GO" id="GO:0019441">
    <property type="term" value="P:L-tryptophan catabolic process to kynurenine"/>
    <property type="evidence" value="ECO:0007669"/>
    <property type="project" value="InterPro"/>
</dbReference>
<accession>Q1Q6G7</accession>
<dbReference type="AlphaFoldDB" id="Q1Q6G7"/>
<dbReference type="Gene3D" id="3.50.30.50">
    <property type="entry name" value="Putative cyclase"/>
    <property type="match status" value="1"/>
</dbReference>
<evidence type="ECO:0000313" key="12">
    <source>
        <dbReference type="EMBL" id="CAJ73164.1"/>
    </source>
</evidence>
<dbReference type="GO" id="GO:0046872">
    <property type="term" value="F:metal ion binding"/>
    <property type="evidence" value="ECO:0007669"/>
    <property type="project" value="UniProtKB-KW"/>
</dbReference>
<dbReference type="InterPro" id="IPR007325">
    <property type="entry name" value="KFase/CYL"/>
</dbReference>
<keyword evidence="7" id="KW-0378">Hydrolase</keyword>
<evidence type="ECO:0000256" key="9">
    <source>
        <dbReference type="ARBA" id="ARBA00023079"/>
    </source>
</evidence>
<evidence type="ECO:0000256" key="8">
    <source>
        <dbReference type="ARBA" id="ARBA00022833"/>
    </source>
</evidence>
<comment type="subunit">
    <text evidence="3">Homodimer.</text>
</comment>
<keyword evidence="9" id="KW-0823">Tryptophan catabolism</keyword>
<evidence type="ECO:0000256" key="6">
    <source>
        <dbReference type="ARBA" id="ARBA00022723"/>
    </source>
</evidence>
<comment type="cofactor">
    <cofactor evidence="1">
        <name>Zn(2+)</name>
        <dbReference type="ChEBI" id="CHEBI:29105"/>
    </cofactor>
</comment>
<dbReference type="SUPFAM" id="SSF102198">
    <property type="entry name" value="Putative cyclase"/>
    <property type="match status" value="1"/>
</dbReference>